<name>A0A0N4XG99_NIPBR</name>
<dbReference type="AlphaFoldDB" id="A0A0N4XG99"/>
<feature type="region of interest" description="Disordered" evidence="1">
    <location>
        <begin position="154"/>
        <end position="178"/>
    </location>
</feature>
<evidence type="ECO:0000313" key="4">
    <source>
        <dbReference type="WBParaSite" id="NBR_0000155101-mRNA-1"/>
    </source>
</evidence>
<feature type="region of interest" description="Disordered" evidence="1">
    <location>
        <begin position="190"/>
        <end position="212"/>
    </location>
</feature>
<organism evidence="4">
    <name type="scientific">Nippostrongylus brasiliensis</name>
    <name type="common">Rat hookworm</name>
    <dbReference type="NCBI Taxonomy" id="27835"/>
    <lineage>
        <taxon>Eukaryota</taxon>
        <taxon>Metazoa</taxon>
        <taxon>Ecdysozoa</taxon>
        <taxon>Nematoda</taxon>
        <taxon>Chromadorea</taxon>
        <taxon>Rhabditida</taxon>
        <taxon>Rhabditina</taxon>
        <taxon>Rhabditomorpha</taxon>
        <taxon>Strongyloidea</taxon>
        <taxon>Heligmosomidae</taxon>
        <taxon>Nippostrongylus</taxon>
    </lineage>
</organism>
<protein>
    <submittedName>
        <fullName evidence="4">DUF3475 domain-containing protein</fullName>
    </submittedName>
</protein>
<accession>A0A0N4XG99</accession>
<gene>
    <name evidence="2" type="ORF">NBR_LOCUS1552</name>
</gene>
<sequence length="212" mass="23545">MVTVYEWKAVGAGGLWMKNGRSLALAIVGEAAIYAATYDIFEVFGAITILTKWDIIDRIKTAYDELRSPITRAELLWMNGPLHYKFQKFRAQLSKLSTDEQNVIGDLLLIAHEVLVRSVSDVEASDRIEEAFRSGPLELCAKFPRLDQDLCSPKARSTIRGGHPAPTGSSASSDENLEELIEALKRASSMSSAKFQHSFKDSLDEAQRSRPP</sequence>
<keyword evidence="3" id="KW-1185">Reference proteome</keyword>
<evidence type="ECO:0000313" key="2">
    <source>
        <dbReference type="EMBL" id="VDL65065.1"/>
    </source>
</evidence>
<reference evidence="2 3" key="2">
    <citation type="submission" date="2018-11" db="EMBL/GenBank/DDBJ databases">
        <authorList>
            <consortium name="Pathogen Informatics"/>
        </authorList>
    </citation>
    <scope>NUCLEOTIDE SEQUENCE [LARGE SCALE GENOMIC DNA]</scope>
</reference>
<dbReference type="EMBL" id="UYSL01001294">
    <property type="protein sequence ID" value="VDL65065.1"/>
    <property type="molecule type" value="Genomic_DNA"/>
</dbReference>
<dbReference type="Proteomes" id="UP000271162">
    <property type="component" value="Unassembled WGS sequence"/>
</dbReference>
<evidence type="ECO:0000256" key="1">
    <source>
        <dbReference type="SAM" id="MobiDB-lite"/>
    </source>
</evidence>
<feature type="compositionally biased region" description="Basic and acidic residues" evidence="1">
    <location>
        <begin position="198"/>
        <end position="212"/>
    </location>
</feature>
<reference evidence="4" key="1">
    <citation type="submission" date="2017-02" db="UniProtKB">
        <authorList>
            <consortium name="WormBaseParasite"/>
        </authorList>
    </citation>
    <scope>IDENTIFICATION</scope>
</reference>
<proteinExistence type="predicted"/>
<evidence type="ECO:0000313" key="3">
    <source>
        <dbReference type="Proteomes" id="UP000271162"/>
    </source>
</evidence>
<dbReference type="WBParaSite" id="NBR_0000155101-mRNA-1">
    <property type="protein sequence ID" value="NBR_0000155101-mRNA-1"/>
    <property type="gene ID" value="NBR_0000155101"/>
</dbReference>